<sequence>MKYKKRDIYVIKGKHEPLKFVGEEKAYAISETHSYEIKKIMNTSTMLLVDKEVSDVNFILEFKKREINYDEIFNFIEPSGMSNPKKYAIERLKEAFYLADDEIVAIIKKLKLIKLEDSVIKLEYKITRKIVSYLQSLKISNCDIKKEMEIYPEYIRDWIYSNFNGSAEEIGAYLLLELWEKKDISSFIEKWEHSVVDIINMNKLKEYIDTMYLPKNIYKEVSIIFKNNK</sequence>
<organism evidence="1 2">
    <name type="scientific">Astathelohania contejeani</name>
    <dbReference type="NCBI Taxonomy" id="164912"/>
    <lineage>
        <taxon>Eukaryota</taxon>
        <taxon>Fungi</taxon>
        <taxon>Fungi incertae sedis</taxon>
        <taxon>Microsporidia</taxon>
        <taxon>Astathelohaniidae</taxon>
        <taxon>Astathelohania</taxon>
    </lineage>
</organism>
<name>A0ABQ7HXL6_9MICR</name>
<proteinExistence type="predicted"/>
<evidence type="ECO:0000313" key="2">
    <source>
        <dbReference type="Proteomes" id="UP001516464"/>
    </source>
</evidence>
<gene>
    <name evidence="1" type="ORF">TCON_1872</name>
</gene>
<evidence type="ECO:0000313" key="1">
    <source>
        <dbReference type="EMBL" id="KAF7682916.1"/>
    </source>
</evidence>
<dbReference type="Proteomes" id="UP001516464">
    <property type="component" value="Unassembled WGS sequence"/>
</dbReference>
<reference evidence="1 2" key="1">
    <citation type="submission" date="2019-01" db="EMBL/GenBank/DDBJ databases">
        <title>Genomes sequencing and comparative genomics of infectious freshwater microsporidia, Cucumispora dikerogammari and Thelohania contejeani.</title>
        <authorList>
            <person name="Cormier A."/>
            <person name="Giraud I."/>
            <person name="Wattier R."/>
            <person name="Teixeira M."/>
            <person name="Grandjean F."/>
            <person name="Rigaud T."/>
            <person name="Cordaux R."/>
        </authorList>
    </citation>
    <scope>NUCLEOTIDE SEQUENCE [LARGE SCALE GENOMIC DNA]</scope>
    <source>
        <strain evidence="1">T1</strain>
        <tissue evidence="1">Spores</tissue>
    </source>
</reference>
<accession>A0ABQ7HXL6</accession>
<protein>
    <submittedName>
        <fullName evidence="1">Uncharacterized protein</fullName>
    </submittedName>
</protein>
<comment type="caution">
    <text evidence="1">The sequence shown here is derived from an EMBL/GenBank/DDBJ whole genome shotgun (WGS) entry which is preliminary data.</text>
</comment>
<keyword evidence="2" id="KW-1185">Reference proteome</keyword>
<dbReference type="EMBL" id="SBIQ01000158">
    <property type="protein sequence ID" value="KAF7682916.1"/>
    <property type="molecule type" value="Genomic_DNA"/>
</dbReference>